<evidence type="ECO:0000256" key="2">
    <source>
        <dbReference type="ARBA" id="ARBA00007590"/>
    </source>
</evidence>
<comment type="similarity">
    <text evidence="2">Belongs to the TMEM14 family.</text>
</comment>
<dbReference type="Pfam" id="PF03647">
    <property type="entry name" value="Tmemb_14"/>
    <property type="match status" value="1"/>
</dbReference>
<dbReference type="GO" id="GO:0009706">
    <property type="term" value="C:chloroplast inner membrane"/>
    <property type="evidence" value="ECO:0007669"/>
    <property type="project" value="TreeGrafter"/>
</dbReference>
<protein>
    <submittedName>
        <fullName evidence="8">Uncharacterized protein</fullName>
    </submittedName>
</protein>
<dbReference type="OrthoDB" id="655183at2759"/>
<dbReference type="InterPro" id="IPR005349">
    <property type="entry name" value="TMEM14"/>
</dbReference>
<dbReference type="PANTHER" id="PTHR12668">
    <property type="entry name" value="TRANSMEMBRANE PROTEIN 14, 15"/>
    <property type="match status" value="1"/>
</dbReference>
<feature type="transmembrane region" description="Helical" evidence="7">
    <location>
        <begin position="332"/>
        <end position="351"/>
    </location>
</feature>
<keyword evidence="3 7" id="KW-0812">Transmembrane</keyword>
<keyword evidence="5 7" id="KW-0472">Membrane</keyword>
<dbReference type="Gramene" id="GBG88427">
    <property type="protein sequence ID" value="GBG88427"/>
    <property type="gene ID" value="CBR_g47126"/>
</dbReference>
<organism evidence="8 9">
    <name type="scientific">Chara braunii</name>
    <name type="common">Braun's stonewort</name>
    <dbReference type="NCBI Taxonomy" id="69332"/>
    <lineage>
        <taxon>Eukaryota</taxon>
        <taxon>Viridiplantae</taxon>
        <taxon>Streptophyta</taxon>
        <taxon>Charophyceae</taxon>
        <taxon>Charales</taxon>
        <taxon>Characeae</taxon>
        <taxon>Chara</taxon>
    </lineage>
</organism>
<comment type="subcellular location">
    <subcellularLocation>
        <location evidence="1">Membrane</location>
    </subcellularLocation>
</comment>
<dbReference type="Proteomes" id="UP000265515">
    <property type="component" value="Unassembled WGS sequence"/>
</dbReference>
<evidence type="ECO:0000256" key="5">
    <source>
        <dbReference type="ARBA" id="ARBA00023136"/>
    </source>
</evidence>
<gene>
    <name evidence="8" type="ORF">CBR_g47126</name>
</gene>
<evidence type="ECO:0000256" key="7">
    <source>
        <dbReference type="SAM" id="Phobius"/>
    </source>
</evidence>
<dbReference type="PANTHER" id="PTHR12668:SF43">
    <property type="entry name" value="TRANSMEMBRANE PROTEIN 14 HOMOLOG"/>
    <property type="match status" value="1"/>
</dbReference>
<feature type="transmembrane region" description="Helical" evidence="7">
    <location>
        <begin position="388"/>
        <end position="410"/>
    </location>
</feature>
<proteinExistence type="inferred from homology"/>
<accession>A0A388M1G5</accession>
<dbReference type="GO" id="GO:0015245">
    <property type="term" value="F:fatty acid transmembrane transporter activity"/>
    <property type="evidence" value="ECO:0007669"/>
    <property type="project" value="TreeGrafter"/>
</dbReference>
<dbReference type="Gene3D" id="1.10.10.1740">
    <property type="entry name" value="Transmembrane protein 14-like"/>
    <property type="match status" value="1"/>
</dbReference>
<reference evidence="8 9" key="1">
    <citation type="journal article" date="2018" name="Cell">
        <title>The Chara Genome: Secondary Complexity and Implications for Plant Terrestrialization.</title>
        <authorList>
            <person name="Nishiyama T."/>
            <person name="Sakayama H."/>
            <person name="Vries J.D."/>
            <person name="Buschmann H."/>
            <person name="Saint-Marcoux D."/>
            <person name="Ullrich K.K."/>
            <person name="Haas F.B."/>
            <person name="Vanderstraeten L."/>
            <person name="Becker D."/>
            <person name="Lang D."/>
            <person name="Vosolsobe S."/>
            <person name="Rombauts S."/>
            <person name="Wilhelmsson P.K.I."/>
            <person name="Janitza P."/>
            <person name="Kern R."/>
            <person name="Heyl A."/>
            <person name="Rumpler F."/>
            <person name="Villalobos L.I.A.C."/>
            <person name="Clay J.M."/>
            <person name="Skokan R."/>
            <person name="Toyoda A."/>
            <person name="Suzuki Y."/>
            <person name="Kagoshima H."/>
            <person name="Schijlen E."/>
            <person name="Tajeshwar N."/>
            <person name="Catarino B."/>
            <person name="Hetherington A.J."/>
            <person name="Saltykova A."/>
            <person name="Bonnot C."/>
            <person name="Breuninger H."/>
            <person name="Symeonidi A."/>
            <person name="Radhakrishnan G.V."/>
            <person name="Van Nieuwerburgh F."/>
            <person name="Deforce D."/>
            <person name="Chang C."/>
            <person name="Karol K.G."/>
            <person name="Hedrich R."/>
            <person name="Ulvskov P."/>
            <person name="Glockner G."/>
            <person name="Delwiche C.F."/>
            <person name="Petrasek J."/>
            <person name="Van de Peer Y."/>
            <person name="Friml J."/>
            <person name="Beilby M."/>
            <person name="Dolan L."/>
            <person name="Kohara Y."/>
            <person name="Sugano S."/>
            <person name="Fujiyama A."/>
            <person name="Delaux P.-M."/>
            <person name="Quint M."/>
            <person name="TheiBen G."/>
            <person name="Hagemann M."/>
            <person name="Harholt J."/>
            <person name="Dunand C."/>
            <person name="Zachgo S."/>
            <person name="Langdale J."/>
            <person name="Maumus F."/>
            <person name="Straeten D.V.D."/>
            <person name="Gould S.B."/>
            <person name="Rensing S.A."/>
        </authorList>
    </citation>
    <scope>NUCLEOTIDE SEQUENCE [LARGE SCALE GENOMIC DNA]</scope>
    <source>
        <strain evidence="8 9">S276</strain>
    </source>
</reference>
<evidence type="ECO:0000256" key="1">
    <source>
        <dbReference type="ARBA" id="ARBA00004370"/>
    </source>
</evidence>
<sequence>MASAAMAAATVPAASAGLAPHVSQGLLSRSSSTFPSSASSSSSALCFSPLTSSSSLRSSRPSTIPSSQSLSSHNWVPPCGRSACQLRIRRRPVASRQYPRSVLSAAKAVTKSSEGLFVGGGDKWAARRRFPTQRHTSRSKGSNFTSITTGGPLRLFTLVRASAADDEATGEKLVEDVDLKSDLEAEGGVIDTSRQLWNEAVVKVKEGAAKTQEYIREKAVELKPHYEETAERTRLVIAQSTEEMKRQAEKAKEVIVSTAKVVAEQGKEGLAQVVESTPQPIKEIAEVAVTAHSSERSKSGAAIHDFCLGIPYGTVLVAGGIFWFIVVGSTNALRFGVGLGGILLASSILSLRAWKAARSSTPFIATSQVISLAIAITEWRRFAVTRAVFPTFFTALFSLGMAVFYAYILLAGGNPPKKSHADATPAPSVSSVVEAPST</sequence>
<dbReference type="AlphaFoldDB" id="A0A388M1G5"/>
<comment type="caution">
    <text evidence="8">The sequence shown here is derived from an EMBL/GenBank/DDBJ whole genome shotgun (WGS) entry which is preliminary data.</text>
</comment>
<dbReference type="EMBL" id="BFEA01000672">
    <property type="protein sequence ID" value="GBG88427.1"/>
    <property type="molecule type" value="Genomic_DNA"/>
</dbReference>
<evidence type="ECO:0000256" key="6">
    <source>
        <dbReference type="SAM" id="MobiDB-lite"/>
    </source>
</evidence>
<feature type="transmembrane region" description="Helical" evidence="7">
    <location>
        <begin position="306"/>
        <end position="326"/>
    </location>
</feature>
<feature type="region of interest" description="Disordered" evidence="6">
    <location>
        <begin position="51"/>
        <end position="75"/>
    </location>
</feature>
<keyword evidence="9" id="KW-1185">Reference proteome</keyword>
<dbReference type="InterPro" id="IPR044890">
    <property type="entry name" value="TMEM14_sf"/>
</dbReference>
<evidence type="ECO:0000313" key="9">
    <source>
        <dbReference type="Proteomes" id="UP000265515"/>
    </source>
</evidence>
<evidence type="ECO:0000256" key="4">
    <source>
        <dbReference type="ARBA" id="ARBA00022989"/>
    </source>
</evidence>
<evidence type="ECO:0000256" key="3">
    <source>
        <dbReference type="ARBA" id="ARBA00022692"/>
    </source>
</evidence>
<name>A0A388M1G5_CHABU</name>
<feature type="compositionally biased region" description="Low complexity" evidence="6">
    <location>
        <begin position="51"/>
        <end position="72"/>
    </location>
</feature>
<evidence type="ECO:0000313" key="8">
    <source>
        <dbReference type="EMBL" id="GBG88427.1"/>
    </source>
</evidence>
<keyword evidence="4 7" id="KW-1133">Transmembrane helix</keyword>